<sequence length="77" mass="8927">MCEPQTDEQLYLPGESAHTALRRQHACGGERGEYLRRFSRSAMMLVRLRQQQQHGCQGWVGIACSGSFCLRVWRNRM</sequence>
<evidence type="ECO:0000313" key="1">
    <source>
        <dbReference type="EMBL" id="KAL1267212.1"/>
    </source>
</evidence>
<keyword evidence="2" id="KW-1185">Reference proteome</keyword>
<dbReference type="Proteomes" id="UP001558613">
    <property type="component" value="Unassembled WGS sequence"/>
</dbReference>
<name>A0ABR3MRE0_9TELE</name>
<comment type="caution">
    <text evidence="1">The sequence shown here is derived from an EMBL/GenBank/DDBJ whole genome shotgun (WGS) entry which is preliminary data.</text>
</comment>
<reference evidence="1 2" key="1">
    <citation type="submission" date="2023-09" db="EMBL/GenBank/DDBJ databases">
        <authorList>
            <person name="Wang M."/>
        </authorList>
    </citation>
    <scope>NUCLEOTIDE SEQUENCE [LARGE SCALE GENOMIC DNA]</scope>
    <source>
        <strain evidence="1">GT-2023</strain>
        <tissue evidence="1">Liver</tissue>
    </source>
</reference>
<proteinExistence type="predicted"/>
<organism evidence="1 2">
    <name type="scientific">Cirrhinus molitorella</name>
    <name type="common">mud carp</name>
    <dbReference type="NCBI Taxonomy" id="172907"/>
    <lineage>
        <taxon>Eukaryota</taxon>
        <taxon>Metazoa</taxon>
        <taxon>Chordata</taxon>
        <taxon>Craniata</taxon>
        <taxon>Vertebrata</taxon>
        <taxon>Euteleostomi</taxon>
        <taxon>Actinopterygii</taxon>
        <taxon>Neopterygii</taxon>
        <taxon>Teleostei</taxon>
        <taxon>Ostariophysi</taxon>
        <taxon>Cypriniformes</taxon>
        <taxon>Cyprinidae</taxon>
        <taxon>Labeoninae</taxon>
        <taxon>Labeonini</taxon>
        <taxon>Cirrhinus</taxon>
    </lineage>
</organism>
<dbReference type="EMBL" id="JAYMGO010000010">
    <property type="protein sequence ID" value="KAL1267212.1"/>
    <property type="molecule type" value="Genomic_DNA"/>
</dbReference>
<accession>A0ABR3MRE0</accession>
<gene>
    <name evidence="1" type="ORF">QQF64_002887</name>
</gene>
<protein>
    <submittedName>
        <fullName evidence="1">Uncharacterized protein</fullName>
    </submittedName>
</protein>
<evidence type="ECO:0000313" key="2">
    <source>
        <dbReference type="Proteomes" id="UP001558613"/>
    </source>
</evidence>